<keyword evidence="7 12" id="KW-0521">NADP</keyword>
<dbReference type="InterPro" id="IPR020630">
    <property type="entry name" value="THF_DH/CycHdrlase_cat_dom"/>
</dbReference>
<dbReference type="Gene3D" id="3.40.50.10860">
    <property type="entry name" value="Leucine Dehydrogenase, chain A, domain 1"/>
    <property type="match status" value="1"/>
</dbReference>
<keyword evidence="11 12" id="KW-0511">Multifunctional enzyme</keyword>
<dbReference type="FunFam" id="3.40.50.720:FF:000006">
    <property type="entry name" value="Bifunctional protein FolD"/>
    <property type="match status" value="1"/>
</dbReference>
<dbReference type="AlphaFoldDB" id="A0A401QW70"/>
<accession>A0A401QW70</accession>
<feature type="binding site" evidence="12">
    <location>
        <begin position="172"/>
        <end position="174"/>
    </location>
    <ligand>
        <name>NADP(+)</name>
        <dbReference type="ChEBI" id="CHEBI:58349"/>
    </ligand>
</feature>
<dbReference type="Proteomes" id="UP000288351">
    <property type="component" value="Unassembled WGS sequence"/>
</dbReference>
<evidence type="ECO:0000256" key="2">
    <source>
        <dbReference type="ARBA" id="ARBA00011738"/>
    </source>
</evidence>
<dbReference type="EC" id="1.5.1.5" evidence="12"/>
<evidence type="ECO:0000313" key="16">
    <source>
        <dbReference type="Proteomes" id="UP000288351"/>
    </source>
</evidence>
<dbReference type="RefSeq" id="WP_016572286.1">
    <property type="nucleotide sequence ID" value="NZ_BHXC01000006.1"/>
</dbReference>
<protein>
    <recommendedName>
        <fullName evidence="12">Bifunctional protein FolD</fullName>
    </recommendedName>
    <domain>
        <recommendedName>
            <fullName evidence="12">Methylenetetrahydrofolate dehydrogenase</fullName>
            <ecNumber evidence="12">1.5.1.5</ecNumber>
        </recommendedName>
    </domain>
    <domain>
        <recommendedName>
            <fullName evidence="12">Methenyltetrahydrofolate cyclohydrolase</fullName>
            <ecNumber evidence="12">3.5.4.9</ecNumber>
        </recommendedName>
    </domain>
</protein>
<comment type="subunit">
    <text evidence="2 12">Homodimer.</text>
</comment>
<evidence type="ECO:0000256" key="12">
    <source>
        <dbReference type="HAMAP-Rule" id="MF_01576"/>
    </source>
</evidence>
<comment type="catalytic activity">
    <reaction evidence="12">
        <text>(6R)-5,10-methenyltetrahydrofolate + H2O = (6R)-10-formyltetrahydrofolate + H(+)</text>
        <dbReference type="Rhea" id="RHEA:23700"/>
        <dbReference type="ChEBI" id="CHEBI:15377"/>
        <dbReference type="ChEBI" id="CHEBI:15378"/>
        <dbReference type="ChEBI" id="CHEBI:57455"/>
        <dbReference type="ChEBI" id="CHEBI:195366"/>
        <dbReference type="EC" id="3.5.4.9"/>
    </reaction>
</comment>
<keyword evidence="4 12" id="KW-0028">Amino-acid biosynthesis</keyword>
<dbReference type="PRINTS" id="PR00085">
    <property type="entry name" value="THFDHDRGNASE"/>
</dbReference>
<organism evidence="15 16">
    <name type="scientific">Streptomyces noursei</name>
    <name type="common">Streptomyces albulus</name>
    <dbReference type="NCBI Taxonomy" id="1971"/>
    <lineage>
        <taxon>Bacteria</taxon>
        <taxon>Bacillati</taxon>
        <taxon>Actinomycetota</taxon>
        <taxon>Actinomycetes</taxon>
        <taxon>Kitasatosporales</taxon>
        <taxon>Streptomycetaceae</taxon>
        <taxon>Streptomyces</taxon>
    </lineage>
</organism>
<evidence type="ECO:0000256" key="1">
    <source>
        <dbReference type="ARBA" id="ARBA00004777"/>
    </source>
</evidence>
<dbReference type="SUPFAM" id="SSF51735">
    <property type="entry name" value="NAD(P)-binding Rossmann-fold domains"/>
    <property type="match status" value="1"/>
</dbReference>
<dbReference type="GO" id="GO:0004477">
    <property type="term" value="F:methenyltetrahydrofolate cyclohydrolase activity"/>
    <property type="evidence" value="ECO:0007669"/>
    <property type="project" value="UniProtKB-UniRule"/>
</dbReference>
<dbReference type="EMBL" id="BHXC01000006">
    <property type="protein sequence ID" value="GCB89573.1"/>
    <property type="molecule type" value="Genomic_DNA"/>
</dbReference>
<dbReference type="UniPathway" id="UPA00193"/>
<dbReference type="InterPro" id="IPR046346">
    <property type="entry name" value="Aminoacid_DH-like_N_sf"/>
</dbReference>
<keyword evidence="10 12" id="KW-0486">Methionine biosynthesis</keyword>
<dbReference type="PANTHER" id="PTHR48099">
    <property type="entry name" value="C-1-TETRAHYDROFOLATE SYNTHASE, CYTOPLASMIC-RELATED"/>
    <property type="match status" value="1"/>
</dbReference>
<dbReference type="GO" id="GO:0000105">
    <property type="term" value="P:L-histidine biosynthetic process"/>
    <property type="evidence" value="ECO:0007669"/>
    <property type="project" value="UniProtKB-KW"/>
</dbReference>
<comment type="similarity">
    <text evidence="12">Belongs to the tetrahydrofolate dehydrogenase/cyclohydrolase family.</text>
</comment>
<dbReference type="Pfam" id="PF02882">
    <property type="entry name" value="THF_DHG_CYH_C"/>
    <property type="match status" value="1"/>
</dbReference>
<reference evidence="15 16" key="1">
    <citation type="journal article" date="2019" name="Microbiol. Resour. Announc.">
        <title>Draft Genome Sequence of the Most Traditional epsilon-Poly-l-Lysine Producer, Streptomyces albulus NBRC14147.</title>
        <authorList>
            <person name="Yamanaka K."/>
            <person name="Hamano Y."/>
        </authorList>
    </citation>
    <scope>NUCLEOTIDE SEQUENCE [LARGE SCALE GENOMIC DNA]</scope>
    <source>
        <strain evidence="15 16">NBRC 14147</strain>
    </source>
</reference>
<dbReference type="GO" id="GO:0005829">
    <property type="term" value="C:cytosol"/>
    <property type="evidence" value="ECO:0007669"/>
    <property type="project" value="TreeGrafter"/>
</dbReference>
<dbReference type="InterPro" id="IPR036291">
    <property type="entry name" value="NAD(P)-bd_dom_sf"/>
</dbReference>
<evidence type="ECO:0000256" key="3">
    <source>
        <dbReference type="ARBA" id="ARBA00022563"/>
    </source>
</evidence>
<keyword evidence="9 12" id="KW-0368">Histidine biosynthesis</keyword>
<dbReference type="Pfam" id="PF00763">
    <property type="entry name" value="THF_DHG_CYH"/>
    <property type="match status" value="1"/>
</dbReference>
<evidence type="ECO:0000256" key="10">
    <source>
        <dbReference type="ARBA" id="ARBA00023167"/>
    </source>
</evidence>
<evidence type="ECO:0000259" key="13">
    <source>
        <dbReference type="Pfam" id="PF00763"/>
    </source>
</evidence>
<sequence length="289" mass="29453">MSQTTSPSARLMDGSALARRLGEETAERAAALTARTGQAPCLATVLVGEDPASVTYVRMKRNRCAKAGIRSRHVALPADTSTAQLVDTIGGLSADPGVHGILLQHPVGPHVDERAAFEAIAPEKDVDGVTAHSFAAMSLGMPGFASCTPGGIMRLLDHYDVDLGGKHAVVVGRSAILGKPAGMLLLGRNATVTYCHSRTTDLAAHVREADVLIAAVGRARFLHGDQLKPGAVVVDAGYNAGNVGDVDFASAAAVASLITPVPGGVGPMTIATLLAQTVDAATRQSGAAG</sequence>
<keyword evidence="6 12" id="KW-0378">Hydrolase</keyword>
<comment type="function">
    <text evidence="12">Catalyzes the oxidation of 5,10-methylenetetrahydrofolate to 5,10-methenyltetrahydrofolate and then the hydrolysis of 5,10-methenyltetrahydrofolate to 10-formyltetrahydrofolate.</text>
</comment>
<keyword evidence="8 12" id="KW-0560">Oxidoreductase</keyword>
<dbReference type="InterPro" id="IPR000672">
    <property type="entry name" value="THF_DH/CycHdrlase"/>
</dbReference>
<dbReference type="InterPro" id="IPR020631">
    <property type="entry name" value="THF_DH/CycHdrlase_NAD-bd_dom"/>
</dbReference>
<evidence type="ECO:0000256" key="6">
    <source>
        <dbReference type="ARBA" id="ARBA00022801"/>
    </source>
</evidence>
<dbReference type="HAMAP" id="MF_01576">
    <property type="entry name" value="THF_DHG_CYH"/>
    <property type="match status" value="1"/>
</dbReference>
<evidence type="ECO:0000259" key="14">
    <source>
        <dbReference type="Pfam" id="PF02882"/>
    </source>
</evidence>
<gene>
    <name evidence="15" type="primary">folD_1</name>
    <name evidence="12" type="synonym">folD</name>
    <name evidence="15" type="ORF">SALB_02261</name>
</gene>
<keyword evidence="3 12" id="KW-0554">One-carbon metabolism</keyword>
<dbReference type="PANTHER" id="PTHR48099:SF5">
    <property type="entry name" value="C-1-TETRAHYDROFOLATE SYNTHASE, CYTOPLASMIC"/>
    <property type="match status" value="1"/>
</dbReference>
<proteinExistence type="inferred from homology"/>
<dbReference type="GO" id="GO:0009086">
    <property type="term" value="P:methionine biosynthetic process"/>
    <property type="evidence" value="ECO:0007669"/>
    <property type="project" value="UniProtKB-KW"/>
</dbReference>
<name>A0A401QW70_STRNR</name>
<feature type="domain" description="Tetrahydrofolate dehydrogenase/cyclohydrolase NAD(P)-binding" evidence="14">
    <location>
        <begin position="146"/>
        <end position="284"/>
    </location>
</feature>
<evidence type="ECO:0000313" key="15">
    <source>
        <dbReference type="EMBL" id="GCB89573.1"/>
    </source>
</evidence>
<dbReference type="GO" id="GO:0004488">
    <property type="term" value="F:methylenetetrahydrofolate dehydrogenase (NADP+) activity"/>
    <property type="evidence" value="ECO:0007669"/>
    <property type="project" value="UniProtKB-UniRule"/>
</dbReference>
<evidence type="ECO:0000256" key="9">
    <source>
        <dbReference type="ARBA" id="ARBA00023102"/>
    </source>
</evidence>
<feature type="domain" description="Tetrahydrofolate dehydrogenase/cyclohydrolase catalytic" evidence="13">
    <location>
        <begin position="12"/>
        <end position="127"/>
    </location>
</feature>
<dbReference type="EC" id="3.5.4.9" evidence="12"/>
<evidence type="ECO:0000256" key="4">
    <source>
        <dbReference type="ARBA" id="ARBA00022605"/>
    </source>
</evidence>
<comment type="caution">
    <text evidence="15">The sequence shown here is derived from an EMBL/GenBank/DDBJ whole genome shotgun (WGS) entry which is preliminary data.</text>
</comment>
<dbReference type="CDD" id="cd01080">
    <property type="entry name" value="NAD_bind_m-THF_DH_Cyclohyd"/>
    <property type="match status" value="1"/>
</dbReference>
<comment type="caution">
    <text evidence="12">Lacks conserved residue(s) required for the propagation of feature annotation.</text>
</comment>
<dbReference type="SUPFAM" id="SSF53223">
    <property type="entry name" value="Aminoacid dehydrogenase-like, N-terminal domain"/>
    <property type="match status" value="1"/>
</dbReference>
<dbReference type="FunFam" id="3.40.50.10860:FF:000005">
    <property type="entry name" value="C-1-tetrahydrofolate synthase, cytoplasmic, putative"/>
    <property type="match status" value="1"/>
</dbReference>
<dbReference type="GO" id="GO:0035999">
    <property type="term" value="P:tetrahydrofolate interconversion"/>
    <property type="evidence" value="ECO:0007669"/>
    <property type="project" value="UniProtKB-UniRule"/>
</dbReference>
<dbReference type="InterPro" id="IPR020867">
    <property type="entry name" value="THF_DH/CycHdrlase_CS"/>
</dbReference>
<keyword evidence="5 12" id="KW-0658">Purine biosynthesis</keyword>
<evidence type="ECO:0000256" key="8">
    <source>
        <dbReference type="ARBA" id="ARBA00023002"/>
    </source>
</evidence>
<comment type="pathway">
    <text evidence="1 12">One-carbon metabolism; tetrahydrofolate interconversion.</text>
</comment>
<evidence type="ECO:0000256" key="7">
    <source>
        <dbReference type="ARBA" id="ARBA00022857"/>
    </source>
</evidence>
<dbReference type="Gene3D" id="3.40.50.720">
    <property type="entry name" value="NAD(P)-binding Rossmann-like Domain"/>
    <property type="match status" value="1"/>
</dbReference>
<dbReference type="PROSITE" id="PS00767">
    <property type="entry name" value="THF_DHG_CYH_2"/>
    <property type="match status" value="1"/>
</dbReference>
<evidence type="ECO:0000256" key="5">
    <source>
        <dbReference type="ARBA" id="ARBA00022755"/>
    </source>
</evidence>
<dbReference type="GO" id="GO:0006164">
    <property type="term" value="P:purine nucleotide biosynthetic process"/>
    <property type="evidence" value="ECO:0007669"/>
    <property type="project" value="UniProtKB-KW"/>
</dbReference>
<evidence type="ECO:0000256" key="11">
    <source>
        <dbReference type="ARBA" id="ARBA00023268"/>
    </source>
</evidence>
<comment type="catalytic activity">
    <reaction evidence="12">
        <text>(6R)-5,10-methylene-5,6,7,8-tetrahydrofolate + NADP(+) = (6R)-5,10-methenyltetrahydrofolate + NADPH</text>
        <dbReference type="Rhea" id="RHEA:22812"/>
        <dbReference type="ChEBI" id="CHEBI:15636"/>
        <dbReference type="ChEBI" id="CHEBI:57455"/>
        <dbReference type="ChEBI" id="CHEBI:57783"/>
        <dbReference type="ChEBI" id="CHEBI:58349"/>
        <dbReference type="EC" id="1.5.1.5"/>
    </reaction>
</comment>